<accession>A0A8H4QDW3</accession>
<name>A0A8H4QDW3_9HYPO</name>
<evidence type="ECO:0000313" key="4">
    <source>
        <dbReference type="Proteomes" id="UP000562929"/>
    </source>
</evidence>
<feature type="compositionally biased region" description="Polar residues" evidence="1">
    <location>
        <begin position="582"/>
        <end position="596"/>
    </location>
</feature>
<comment type="caution">
    <text evidence="3">The sequence shown here is derived from an EMBL/GenBank/DDBJ whole genome shotgun (WGS) entry which is preliminary data.</text>
</comment>
<feature type="region of interest" description="Disordered" evidence="1">
    <location>
        <begin position="11"/>
        <end position="35"/>
    </location>
</feature>
<feature type="domain" description="BZIP" evidence="2">
    <location>
        <begin position="177"/>
        <end position="217"/>
    </location>
</feature>
<feature type="compositionally biased region" description="Polar residues" evidence="1">
    <location>
        <begin position="78"/>
        <end position="89"/>
    </location>
</feature>
<protein>
    <submittedName>
        <fullName evidence="3">BZIP family transcription factor</fullName>
    </submittedName>
</protein>
<dbReference type="InterPro" id="IPR004827">
    <property type="entry name" value="bZIP"/>
</dbReference>
<dbReference type="PANTHER" id="PTHR40618:SF1">
    <property type="entry name" value="B-ZIP TRANSCRIPTION FACTOR (EUROFUNG)"/>
    <property type="match status" value="1"/>
</dbReference>
<feature type="compositionally biased region" description="Basic and acidic residues" evidence="1">
    <location>
        <begin position="142"/>
        <end position="151"/>
    </location>
</feature>
<dbReference type="InterPro" id="IPR046347">
    <property type="entry name" value="bZIP_sf"/>
</dbReference>
<gene>
    <name evidence="3" type="ORF">GQ602_001362</name>
</gene>
<dbReference type="AlphaFoldDB" id="A0A8H4QDW3"/>
<dbReference type="GO" id="GO:0003700">
    <property type="term" value="F:DNA-binding transcription factor activity"/>
    <property type="evidence" value="ECO:0007669"/>
    <property type="project" value="InterPro"/>
</dbReference>
<feature type="region of interest" description="Disordered" evidence="1">
    <location>
        <begin position="69"/>
        <end position="156"/>
    </location>
</feature>
<sequence length="668" mass="72888">MAKLPLYYAAENGSHGPEQQQLVRQEQPQSHHQQMGNCDVDSAFFLNLNYHHDNHVDADQPPASAYAAAAYVHQQQQREQQGPSNNSHLQLPLRPLDHHRSPSPSAGVVASRPSVAGERSESAPIAEGSDPAPLPRRTRGRPRLETQDRNATDVSDAKLSLPMLDADIDASSSPLLKRRRTQIRLAQRQYRQRKEARMTALEWKVKELSRLNDSMSTSFSHFYDALLAENVFEAVPHAGQRLQVLGDRLLALACACKNAAEDTGGSQASEAEEEPMSAHPLGFGPAPYPYGGGDGYPHPVHVQPSTMHPSSSLAYEMVTQPPADSASFPMYASTEPYQVYCPSPCPTLQGASSSSSSSSLAPRQEGLTFGRRFQRASIEAGIRLVTMQHPPAERYAAVFGFGLFFEPRETINHRLRLLLRRSEQDGGLRCWRAPLANAEAGDHFLLASSQRLTTTSPACGESKVIKVSSNGNMKKIDSHGGSREFGGQQQQQQQQLETTMVDALETEVMRGERFYRRVRMLLPGLEGELLDADEVDVYLGRLGLFVPQGAEVVEAELNVSDLNDTSSVWSPLTADTGAPTPVTDSSSAVATQQQGRTADDGNGLGSFTFAAPHHYQPQHHSSNMSWAPVSPSASCCQAKVTINVNILMRSCSKGSSAWARHPPSGEQT</sequence>
<feature type="region of interest" description="Disordered" evidence="1">
    <location>
        <begin position="573"/>
        <end position="602"/>
    </location>
</feature>
<evidence type="ECO:0000256" key="1">
    <source>
        <dbReference type="SAM" id="MobiDB-lite"/>
    </source>
</evidence>
<evidence type="ECO:0000259" key="2">
    <source>
        <dbReference type="Pfam" id="PF00170"/>
    </source>
</evidence>
<dbReference type="EMBL" id="JAACLJ010000001">
    <property type="protein sequence ID" value="KAF4595749.1"/>
    <property type="molecule type" value="Genomic_DNA"/>
</dbReference>
<dbReference type="OrthoDB" id="3555317at2759"/>
<dbReference type="Proteomes" id="UP000562929">
    <property type="component" value="Unassembled WGS sequence"/>
</dbReference>
<reference evidence="3 4" key="1">
    <citation type="journal article" date="2020" name="G3 (Bethesda)">
        <title>Genetic Underpinnings of Host Manipulation by Ophiocordyceps as Revealed by Comparative Transcriptomics.</title>
        <authorList>
            <person name="Will I."/>
            <person name="Das B."/>
            <person name="Trinh T."/>
            <person name="Brachmann A."/>
            <person name="Ohm R.A."/>
            <person name="de Bekker C."/>
        </authorList>
    </citation>
    <scope>NUCLEOTIDE SEQUENCE [LARGE SCALE GENOMIC DNA]</scope>
    <source>
        <strain evidence="3 4">EC05</strain>
    </source>
</reference>
<proteinExistence type="predicted"/>
<evidence type="ECO:0000313" key="3">
    <source>
        <dbReference type="EMBL" id="KAF4595749.1"/>
    </source>
</evidence>
<organism evidence="3 4">
    <name type="scientific">Ophiocordyceps camponoti-floridani</name>
    <dbReference type="NCBI Taxonomy" id="2030778"/>
    <lineage>
        <taxon>Eukaryota</taxon>
        <taxon>Fungi</taxon>
        <taxon>Dikarya</taxon>
        <taxon>Ascomycota</taxon>
        <taxon>Pezizomycotina</taxon>
        <taxon>Sordariomycetes</taxon>
        <taxon>Hypocreomycetidae</taxon>
        <taxon>Hypocreales</taxon>
        <taxon>Ophiocordycipitaceae</taxon>
        <taxon>Ophiocordyceps</taxon>
    </lineage>
</organism>
<dbReference type="Pfam" id="PF00170">
    <property type="entry name" value="bZIP_1"/>
    <property type="match status" value="1"/>
</dbReference>
<dbReference type="Gene3D" id="1.20.5.170">
    <property type="match status" value="1"/>
</dbReference>
<keyword evidence="4" id="KW-1185">Reference proteome</keyword>
<dbReference type="SUPFAM" id="SSF57959">
    <property type="entry name" value="Leucine zipper domain"/>
    <property type="match status" value="1"/>
</dbReference>
<feature type="compositionally biased region" description="Low complexity" evidence="1">
    <location>
        <begin position="17"/>
        <end position="28"/>
    </location>
</feature>
<dbReference type="CDD" id="cd14688">
    <property type="entry name" value="bZIP_YAP"/>
    <property type="match status" value="1"/>
</dbReference>
<dbReference type="PANTHER" id="PTHR40618">
    <property type="entry name" value="B-ZIP TRANSCRIPTION FACTOR (EUROFUNG)-RELATED"/>
    <property type="match status" value="1"/>
</dbReference>